<dbReference type="Pfam" id="PF04909">
    <property type="entry name" value="Amidohydro_2"/>
    <property type="match status" value="1"/>
</dbReference>
<keyword evidence="1 3" id="KW-0456">Lyase</keyword>
<evidence type="ECO:0000313" key="4">
    <source>
        <dbReference type="Proteomes" id="UP001232973"/>
    </source>
</evidence>
<dbReference type="GO" id="GO:0001760">
    <property type="term" value="F:aminocarboxymuconate-semialdehyde decarboxylase activity"/>
    <property type="evidence" value="ECO:0007669"/>
    <property type="project" value="UniProtKB-EC"/>
</dbReference>
<evidence type="ECO:0000256" key="1">
    <source>
        <dbReference type="ARBA" id="ARBA00023239"/>
    </source>
</evidence>
<reference evidence="3 4" key="1">
    <citation type="submission" date="2023-07" db="EMBL/GenBank/DDBJ databases">
        <title>Genomic Encyclopedia of Type Strains, Phase IV (KMG-IV): sequencing the most valuable type-strain genomes for metagenomic binning, comparative biology and taxonomic classification.</title>
        <authorList>
            <person name="Goeker M."/>
        </authorList>
    </citation>
    <scope>NUCLEOTIDE SEQUENCE [LARGE SCALE GENOMIC DNA]</scope>
    <source>
        <strain evidence="3 4">DSM 4006</strain>
    </source>
</reference>
<dbReference type="EC" id="4.1.1.45" evidence="3"/>
<dbReference type="InterPro" id="IPR032466">
    <property type="entry name" value="Metal_Hydrolase"/>
</dbReference>
<dbReference type="EMBL" id="JAUSTP010000016">
    <property type="protein sequence ID" value="MDQ0190277.1"/>
    <property type="molecule type" value="Genomic_DNA"/>
</dbReference>
<comment type="caution">
    <text evidence="3">The sequence shown here is derived from an EMBL/GenBank/DDBJ whole genome shotgun (WGS) entry which is preliminary data.</text>
</comment>
<evidence type="ECO:0000313" key="3">
    <source>
        <dbReference type="EMBL" id="MDQ0190277.1"/>
    </source>
</evidence>
<dbReference type="PANTHER" id="PTHR21240">
    <property type="entry name" value="2-AMINO-3-CARBOXYLMUCONATE-6-SEMIALDEHYDE DECARBOXYLASE"/>
    <property type="match status" value="1"/>
</dbReference>
<dbReference type="PANTHER" id="PTHR21240:SF28">
    <property type="entry name" value="ISO-OROTATE DECARBOXYLASE (EUROFUNG)"/>
    <property type="match status" value="1"/>
</dbReference>
<gene>
    <name evidence="3" type="ORF">J2S03_002141</name>
</gene>
<dbReference type="Gene3D" id="3.20.20.140">
    <property type="entry name" value="Metal-dependent hydrolases"/>
    <property type="match status" value="1"/>
</dbReference>
<dbReference type="SUPFAM" id="SSF51556">
    <property type="entry name" value="Metallo-dependent hydrolases"/>
    <property type="match status" value="1"/>
</dbReference>
<evidence type="ECO:0000259" key="2">
    <source>
        <dbReference type="Pfam" id="PF04909"/>
    </source>
</evidence>
<keyword evidence="4" id="KW-1185">Reference proteome</keyword>
<dbReference type="InterPro" id="IPR006680">
    <property type="entry name" value="Amidohydro-rel"/>
</dbReference>
<proteinExistence type="predicted"/>
<feature type="domain" description="Amidohydrolase-related" evidence="2">
    <location>
        <begin position="4"/>
        <end position="306"/>
    </location>
</feature>
<protein>
    <submittedName>
        <fullName evidence="3">Aminocarboxymuconate-semialdehyde decarboxylase</fullName>
        <ecNumber evidence="3">4.1.1.45</ecNumber>
    </submittedName>
</protein>
<organism evidence="3 4">
    <name type="scientific">Alicyclobacillus cycloheptanicus</name>
    <dbReference type="NCBI Taxonomy" id="1457"/>
    <lineage>
        <taxon>Bacteria</taxon>
        <taxon>Bacillati</taxon>
        <taxon>Bacillota</taxon>
        <taxon>Bacilli</taxon>
        <taxon>Bacillales</taxon>
        <taxon>Alicyclobacillaceae</taxon>
        <taxon>Alicyclobacillus</taxon>
    </lineage>
</organism>
<sequence>MPVYDVHTHFVPPEMLDWLRQNARAVRAVWEERGPGKTPVLTVNHKWSFEFKAEFYEAQRYLQAQTEAGVSRALVSPIPQLFLYDFALAVTAEAATVYNRALAAWVSQQANRLSGLGTVPLQDGEAAARGLEEAMELGLTGVIIGPGTGQTLLGDAVYEPFWQVADARQAVVFIHPLLNDDPRLQRNRMPNLIGVPWETTIAGLDLILSGVLDRYPNVRILLAHGGGFLPYQVGRYNQGYAAWPAVRNTLRTAPEAYLKRFYYDNVLWHPEARRFLTAVVGEERVASGSDYPFDLTTWPPAVGSEAAGRALLG</sequence>
<name>A0ABT9XJA1_9BACL</name>
<dbReference type="InterPro" id="IPR032465">
    <property type="entry name" value="ACMSD"/>
</dbReference>
<dbReference type="Proteomes" id="UP001232973">
    <property type="component" value="Unassembled WGS sequence"/>
</dbReference>
<accession>A0ABT9XJA1</accession>